<feature type="compositionally biased region" description="Polar residues" evidence="7">
    <location>
        <begin position="310"/>
        <end position="321"/>
    </location>
</feature>
<dbReference type="GO" id="GO:0046872">
    <property type="term" value="F:metal ion binding"/>
    <property type="evidence" value="ECO:0007669"/>
    <property type="project" value="UniProtKB-KW"/>
</dbReference>
<feature type="domain" description="4Fe-4S ferredoxin-type" evidence="9">
    <location>
        <begin position="222"/>
        <end position="251"/>
    </location>
</feature>
<protein>
    <submittedName>
        <fullName evidence="10">4Fe-4S binding protein</fullName>
    </submittedName>
</protein>
<keyword evidence="8" id="KW-1133">Transmembrane helix</keyword>
<dbReference type="OrthoDB" id="9811700at2"/>
<dbReference type="AlphaFoldDB" id="A0A4P7VR59"/>
<gene>
    <name evidence="10" type="ORF">E7746_13470</name>
</gene>
<evidence type="ECO:0000256" key="5">
    <source>
        <dbReference type="ARBA" id="ARBA00023004"/>
    </source>
</evidence>
<keyword evidence="6" id="KW-0411">Iron-sulfur</keyword>
<feature type="compositionally biased region" description="Low complexity" evidence="7">
    <location>
        <begin position="293"/>
        <end position="307"/>
    </location>
</feature>
<dbReference type="PROSITE" id="PS51379">
    <property type="entry name" value="4FE4S_FER_2"/>
    <property type="match status" value="2"/>
</dbReference>
<keyword evidence="5" id="KW-0408">Iron</keyword>
<feature type="domain" description="4Fe-4S ferredoxin-type" evidence="9">
    <location>
        <begin position="252"/>
        <end position="278"/>
    </location>
</feature>
<reference evidence="10 11" key="1">
    <citation type="submission" date="2019-02" db="EMBL/GenBank/DDBJ databases">
        <title>Isolation and identification of novel species under the genus Muribaculum.</title>
        <authorList>
            <person name="Miyake S."/>
            <person name="Ding Y."/>
            <person name="Low A."/>
            <person name="Soh M."/>
            <person name="Seedorf H."/>
        </authorList>
    </citation>
    <scope>NUCLEOTIDE SEQUENCE [LARGE SCALE GENOMIC DNA]</scope>
    <source>
        <strain evidence="10 11">TLL-A4</strain>
    </source>
</reference>
<dbReference type="SUPFAM" id="SSF54862">
    <property type="entry name" value="4Fe-4S ferredoxins"/>
    <property type="match status" value="1"/>
</dbReference>
<accession>A0A4P7VR59</accession>
<dbReference type="Gene3D" id="3.30.70.20">
    <property type="match status" value="1"/>
</dbReference>
<name>A0A4P7VR59_9BACT</name>
<evidence type="ECO:0000256" key="4">
    <source>
        <dbReference type="ARBA" id="ARBA00022982"/>
    </source>
</evidence>
<keyword evidence="11" id="KW-1185">Reference proteome</keyword>
<keyword evidence="3" id="KW-0479">Metal-binding</keyword>
<sequence>MKNRTLKICRVVVSVIIMAMVTLLWVEYSALLLNALGWIERIQIIPVSIGFSFGILVFWWLFTSLFGRIYCSSICPLGTLQDIVARVGRSSRQGSRRDYHYSPPLTTLRYTSLAIIIACLIGGLTLLPTVVAPYSIYTRSVVDLLKPVWGCINNLIAKAGTATGLWDVTYVHVFTASAFGVILSIVSITAITIPAWFYGRTFCNTICPVGTTLGLISKQSLWHIDIDTDLCTNCRRCEHACKASCINMDDHTVDGSRCVNCFNCLTACRDNAIFYRPTRKQLSIPMLQRTDAKAAPPAAQGQAAPMAECSTDTTTDQPTDR</sequence>
<dbReference type="InterPro" id="IPR017896">
    <property type="entry name" value="4Fe4S_Fe-S-bd"/>
</dbReference>
<dbReference type="PANTHER" id="PTHR30176:SF3">
    <property type="entry name" value="FERREDOXIN-TYPE PROTEIN NAPH"/>
    <property type="match status" value="1"/>
</dbReference>
<dbReference type="EMBL" id="CP039393">
    <property type="protein sequence ID" value="QCD36814.1"/>
    <property type="molecule type" value="Genomic_DNA"/>
</dbReference>
<evidence type="ECO:0000313" key="11">
    <source>
        <dbReference type="Proteomes" id="UP000297031"/>
    </source>
</evidence>
<keyword evidence="4" id="KW-0249">Electron transport</keyword>
<feature type="region of interest" description="Disordered" evidence="7">
    <location>
        <begin position="291"/>
        <end position="321"/>
    </location>
</feature>
<dbReference type="Pfam" id="PF12801">
    <property type="entry name" value="Fer4_5"/>
    <property type="match status" value="2"/>
</dbReference>
<keyword evidence="8" id="KW-0812">Transmembrane</keyword>
<evidence type="ECO:0000256" key="3">
    <source>
        <dbReference type="ARBA" id="ARBA00022723"/>
    </source>
</evidence>
<feature type="transmembrane region" description="Helical" evidence="8">
    <location>
        <begin position="173"/>
        <end position="198"/>
    </location>
</feature>
<evidence type="ECO:0000313" key="10">
    <source>
        <dbReference type="EMBL" id="QCD36814.1"/>
    </source>
</evidence>
<keyword evidence="8" id="KW-0472">Membrane</keyword>
<evidence type="ECO:0000256" key="2">
    <source>
        <dbReference type="ARBA" id="ARBA00022485"/>
    </source>
</evidence>
<feature type="transmembrane region" description="Helical" evidence="8">
    <location>
        <begin position="113"/>
        <end position="137"/>
    </location>
</feature>
<evidence type="ECO:0000256" key="1">
    <source>
        <dbReference type="ARBA" id="ARBA00022448"/>
    </source>
</evidence>
<keyword evidence="2" id="KW-0004">4Fe-4S</keyword>
<evidence type="ECO:0000256" key="8">
    <source>
        <dbReference type="SAM" id="Phobius"/>
    </source>
</evidence>
<dbReference type="PANTHER" id="PTHR30176">
    <property type="entry name" value="FERREDOXIN-TYPE PROTEIN NAPH"/>
    <property type="match status" value="1"/>
</dbReference>
<keyword evidence="1" id="KW-0813">Transport</keyword>
<organism evidence="10 11">
    <name type="scientific">Muribaculum gordoncarteri</name>
    <dbReference type="NCBI Taxonomy" id="2530390"/>
    <lineage>
        <taxon>Bacteria</taxon>
        <taxon>Pseudomonadati</taxon>
        <taxon>Bacteroidota</taxon>
        <taxon>Bacteroidia</taxon>
        <taxon>Bacteroidales</taxon>
        <taxon>Muribaculaceae</taxon>
        <taxon>Muribaculum</taxon>
    </lineage>
</organism>
<dbReference type="InterPro" id="IPR051684">
    <property type="entry name" value="Electron_Trans/Redox"/>
</dbReference>
<dbReference type="Proteomes" id="UP000297031">
    <property type="component" value="Chromosome"/>
</dbReference>
<dbReference type="KEGG" id="mgod:E7746_13470"/>
<evidence type="ECO:0000256" key="7">
    <source>
        <dbReference type="SAM" id="MobiDB-lite"/>
    </source>
</evidence>
<evidence type="ECO:0000259" key="9">
    <source>
        <dbReference type="PROSITE" id="PS51379"/>
    </source>
</evidence>
<evidence type="ECO:0000256" key="6">
    <source>
        <dbReference type="ARBA" id="ARBA00023014"/>
    </source>
</evidence>
<dbReference type="RefSeq" id="WP_136411140.1">
    <property type="nucleotide sequence ID" value="NZ_CP039393.1"/>
</dbReference>
<feature type="transmembrane region" description="Helical" evidence="8">
    <location>
        <begin position="42"/>
        <end position="62"/>
    </location>
</feature>
<feature type="transmembrane region" description="Helical" evidence="8">
    <location>
        <begin position="12"/>
        <end position="36"/>
    </location>
</feature>
<proteinExistence type="predicted"/>
<dbReference type="GO" id="GO:0005886">
    <property type="term" value="C:plasma membrane"/>
    <property type="evidence" value="ECO:0007669"/>
    <property type="project" value="TreeGrafter"/>
</dbReference>
<dbReference type="GO" id="GO:0051539">
    <property type="term" value="F:4 iron, 4 sulfur cluster binding"/>
    <property type="evidence" value="ECO:0007669"/>
    <property type="project" value="UniProtKB-KW"/>
</dbReference>